<dbReference type="PROSITE" id="PS50005">
    <property type="entry name" value="TPR"/>
    <property type="match status" value="1"/>
</dbReference>
<dbReference type="Pfam" id="PF13525">
    <property type="entry name" value="YfiO"/>
    <property type="match status" value="1"/>
</dbReference>
<sequence length="254" mass="29830">MPGTYLKPTPIIILLLSFSFILSCSTTKDKKLDSPSKLLREAKRFYKAGDAERTKNNINMIMEDFPDSNERIAGLMLLADVHYREEEYEEAKFRYQKFTELYPAHKYVDRAHFYKAMSNFKLSDLASRDLTPVNSALEGFNNFINEFPDSTYKVQAQKIVHQCLDILAQNIFEIGKFYFRTGSYQSAIIRLKSLMVEYPTHSYIAEAQFLLAESYFHEQNYSKARAQYKIVLRKYPRTEFAKQARIKLRTLRKL</sequence>
<dbReference type="EMBL" id="UINC01006552">
    <property type="protein sequence ID" value="SVA28215.1"/>
    <property type="molecule type" value="Genomic_DNA"/>
</dbReference>
<dbReference type="InterPro" id="IPR039565">
    <property type="entry name" value="BamD-like"/>
</dbReference>
<dbReference type="SUPFAM" id="SSF48452">
    <property type="entry name" value="TPR-like"/>
    <property type="match status" value="1"/>
</dbReference>
<reference evidence="5" key="1">
    <citation type="submission" date="2018-05" db="EMBL/GenBank/DDBJ databases">
        <authorList>
            <person name="Lanie J.A."/>
            <person name="Ng W.-L."/>
            <person name="Kazmierczak K.M."/>
            <person name="Andrzejewski T.M."/>
            <person name="Davidsen T.M."/>
            <person name="Wayne K.J."/>
            <person name="Tettelin H."/>
            <person name="Glass J.I."/>
            <person name="Rusch D."/>
            <person name="Podicherti R."/>
            <person name="Tsui H.-C.T."/>
            <person name="Winkler M.E."/>
        </authorList>
    </citation>
    <scope>NUCLEOTIDE SEQUENCE</scope>
</reference>
<gene>
    <name evidence="5" type="ORF">METZ01_LOCUS81069</name>
</gene>
<dbReference type="NCBIfam" id="TIGR03302">
    <property type="entry name" value="OM_YfiO"/>
    <property type="match status" value="1"/>
</dbReference>
<proteinExistence type="predicted"/>
<dbReference type="InterPro" id="IPR017689">
    <property type="entry name" value="BamD"/>
</dbReference>
<keyword evidence="3" id="KW-0998">Cell outer membrane</keyword>
<evidence type="ECO:0000256" key="1">
    <source>
        <dbReference type="ARBA" id="ARBA00022729"/>
    </source>
</evidence>
<dbReference type="InterPro" id="IPR011990">
    <property type="entry name" value="TPR-like_helical_dom_sf"/>
</dbReference>
<evidence type="ECO:0000313" key="5">
    <source>
        <dbReference type="EMBL" id="SVA28215.1"/>
    </source>
</evidence>
<keyword evidence="1" id="KW-0732">Signal</keyword>
<feature type="domain" description="Outer membrane lipoprotein BamD-like" evidence="4">
    <location>
        <begin position="34"/>
        <end position="226"/>
    </location>
</feature>
<accession>A0A381UJ82</accession>
<name>A0A381UJ82_9ZZZZ</name>
<protein>
    <recommendedName>
        <fullName evidence="4">Outer membrane lipoprotein BamD-like domain-containing protein</fullName>
    </recommendedName>
</protein>
<dbReference type="InterPro" id="IPR019734">
    <property type="entry name" value="TPR_rpt"/>
</dbReference>
<evidence type="ECO:0000259" key="4">
    <source>
        <dbReference type="Pfam" id="PF13525"/>
    </source>
</evidence>
<keyword evidence="2" id="KW-0472">Membrane</keyword>
<dbReference type="Gene3D" id="1.25.40.10">
    <property type="entry name" value="Tetratricopeptide repeat domain"/>
    <property type="match status" value="1"/>
</dbReference>
<dbReference type="PROSITE" id="PS51257">
    <property type="entry name" value="PROKAR_LIPOPROTEIN"/>
    <property type="match status" value="1"/>
</dbReference>
<evidence type="ECO:0000256" key="3">
    <source>
        <dbReference type="ARBA" id="ARBA00023237"/>
    </source>
</evidence>
<organism evidence="5">
    <name type="scientific">marine metagenome</name>
    <dbReference type="NCBI Taxonomy" id="408172"/>
    <lineage>
        <taxon>unclassified sequences</taxon>
        <taxon>metagenomes</taxon>
        <taxon>ecological metagenomes</taxon>
    </lineage>
</organism>
<dbReference type="SMART" id="SM00028">
    <property type="entry name" value="TPR"/>
    <property type="match status" value="3"/>
</dbReference>
<dbReference type="AlphaFoldDB" id="A0A381UJ82"/>
<evidence type="ECO:0000256" key="2">
    <source>
        <dbReference type="ARBA" id="ARBA00023136"/>
    </source>
</evidence>